<dbReference type="OrthoDB" id="260020at2"/>
<gene>
    <name evidence="1" type="ORF">Pla110_36520</name>
</gene>
<dbReference type="KEGG" id="plon:Pla110_36520"/>
<evidence type="ECO:0000313" key="2">
    <source>
        <dbReference type="Proteomes" id="UP000317178"/>
    </source>
</evidence>
<protein>
    <submittedName>
        <fullName evidence="1">Uncharacterized protein</fullName>
    </submittedName>
</protein>
<name>A0A518CRP9_9PLAN</name>
<dbReference type="AlphaFoldDB" id="A0A518CRP9"/>
<reference evidence="1 2" key="1">
    <citation type="submission" date="2019-02" db="EMBL/GenBank/DDBJ databases">
        <title>Deep-cultivation of Planctomycetes and their phenomic and genomic characterization uncovers novel biology.</title>
        <authorList>
            <person name="Wiegand S."/>
            <person name="Jogler M."/>
            <person name="Boedeker C."/>
            <person name="Pinto D."/>
            <person name="Vollmers J."/>
            <person name="Rivas-Marin E."/>
            <person name="Kohn T."/>
            <person name="Peeters S.H."/>
            <person name="Heuer A."/>
            <person name="Rast P."/>
            <person name="Oberbeckmann S."/>
            <person name="Bunk B."/>
            <person name="Jeske O."/>
            <person name="Meyerdierks A."/>
            <person name="Storesund J.E."/>
            <person name="Kallscheuer N."/>
            <person name="Luecker S."/>
            <person name="Lage O.M."/>
            <person name="Pohl T."/>
            <person name="Merkel B.J."/>
            <person name="Hornburger P."/>
            <person name="Mueller R.-W."/>
            <person name="Bruemmer F."/>
            <person name="Labrenz M."/>
            <person name="Spormann A.M."/>
            <person name="Op den Camp H."/>
            <person name="Overmann J."/>
            <person name="Amann R."/>
            <person name="Jetten M.S.M."/>
            <person name="Mascher T."/>
            <person name="Medema M.H."/>
            <person name="Devos D.P."/>
            <person name="Kaster A.-K."/>
            <person name="Ovreas L."/>
            <person name="Rohde M."/>
            <person name="Galperin M.Y."/>
            <person name="Jogler C."/>
        </authorList>
    </citation>
    <scope>NUCLEOTIDE SEQUENCE [LARGE SCALE GENOMIC DNA]</scope>
    <source>
        <strain evidence="1 2">Pla110</strain>
    </source>
</reference>
<keyword evidence="2" id="KW-1185">Reference proteome</keyword>
<organism evidence="1 2">
    <name type="scientific">Polystyrenella longa</name>
    <dbReference type="NCBI Taxonomy" id="2528007"/>
    <lineage>
        <taxon>Bacteria</taxon>
        <taxon>Pseudomonadati</taxon>
        <taxon>Planctomycetota</taxon>
        <taxon>Planctomycetia</taxon>
        <taxon>Planctomycetales</taxon>
        <taxon>Planctomycetaceae</taxon>
        <taxon>Polystyrenella</taxon>
    </lineage>
</organism>
<evidence type="ECO:0000313" key="1">
    <source>
        <dbReference type="EMBL" id="QDU81901.1"/>
    </source>
</evidence>
<dbReference type="Proteomes" id="UP000317178">
    <property type="component" value="Chromosome"/>
</dbReference>
<sequence>MSVLLRLSLFIMALSYVVLTTERTLCAEEVASPLVEVTTSNGREIRGLVDSRTNGAELVLTVTSTDIQVNSHLPWSSISSIRLGGHTLTLEELKAELPAIQSDFNMRPAFGGWTSEGIHISQISAIEDGYLQPFPVEPAVGFYPPTPEYRQDVPRVASLNITARVANWDRDPERDGLLVEVQPLSATGEIIPVTGQLECELIIQHKTWRGGEYIERLDSRFSVLDRWTDPVKADQFYSLGIVQGTVIQLPYRVRHPEARLNIDSDALLHARLKVPGQGVFEASYAIVRLRPYSSIRDDYQQYRGQRYFPQERARFIPRNPLHR</sequence>
<dbReference type="RefSeq" id="WP_144997640.1">
    <property type="nucleotide sequence ID" value="NZ_CP036281.1"/>
</dbReference>
<proteinExistence type="predicted"/>
<dbReference type="EMBL" id="CP036281">
    <property type="protein sequence ID" value="QDU81901.1"/>
    <property type="molecule type" value="Genomic_DNA"/>
</dbReference>
<accession>A0A518CRP9</accession>